<dbReference type="OrthoDB" id="4300706at2"/>
<sequence>MYEPANETYPGCSDFPEHVESDLADLTGVSFAALRAIPAPLRNERLLSQARRPRSNAVGGSNPPGGGRAA</sequence>
<protein>
    <submittedName>
        <fullName evidence="2">Aldo/keto reductase</fullName>
    </submittedName>
</protein>
<evidence type="ECO:0000313" key="2">
    <source>
        <dbReference type="EMBL" id="QES47521.1"/>
    </source>
</evidence>
<accession>A0A5P2D2F6</accession>
<evidence type="ECO:0000313" key="3">
    <source>
        <dbReference type="Proteomes" id="UP000325211"/>
    </source>
</evidence>
<reference evidence="2 3" key="1">
    <citation type="submission" date="2018-05" db="EMBL/GenBank/DDBJ databases">
        <title>Streptomyces venezuelae.</title>
        <authorList>
            <person name="Kim W."/>
            <person name="Lee N."/>
            <person name="Cho B.-K."/>
        </authorList>
    </citation>
    <scope>NUCLEOTIDE SEQUENCE [LARGE SCALE GENOMIC DNA]</scope>
    <source>
        <strain evidence="2 3">ATCC 21782</strain>
    </source>
</reference>
<gene>
    <name evidence="2" type="ORF">DEJ50_06455</name>
</gene>
<name>A0A5P2D2F6_STRVZ</name>
<dbReference type="RefSeq" id="WP_150206630.1">
    <property type="nucleotide sequence ID" value="NZ_CP029190.1"/>
</dbReference>
<dbReference type="AlphaFoldDB" id="A0A5P2D2F6"/>
<proteinExistence type="predicted"/>
<evidence type="ECO:0000256" key="1">
    <source>
        <dbReference type="SAM" id="MobiDB-lite"/>
    </source>
</evidence>
<dbReference type="EMBL" id="CP029190">
    <property type="protein sequence ID" value="QES47521.1"/>
    <property type="molecule type" value="Genomic_DNA"/>
</dbReference>
<dbReference type="Proteomes" id="UP000325211">
    <property type="component" value="Chromosome"/>
</dbReference>
<feature type="region of interest" description="Disordered" evidence="1">
    <location>
        <begin position="46"/>
        <end position="70"/>
    </location>
</feature>
<organism evidence="2 3">
    <name type="scientific">Streptomyces venezuelae</name>
    <dbReference type="NCBI Taxonomy" id="54571"/>
    <lineage>
        <taxon>Bacteria</taxon>
        <taxon>Bacillati</taxon>
        <taxon>Actinomycetota</taxon>
        <taxon>Actinomycetes</taxon>
        <taxon>Kitasatosporales</taxon>
        <taxon>Streptomycetaceae</taxon>
        <taxon>Streptomyces</taxon>
    </lineage>
</organism>